<gene>
    <name evidence="1" type="ORF">NOR51B_948</name>
</gene>
<evidence type="ECO:0000313" key="1">
    <source>
        <dbReference type="EMBL" id="EED35007.1"/>
    </source>
</evidence>
<accession>B8KVF4</accession>
<dbReference type="STRING" id="565045.NOR51B_948"/>
<dbReference type="AlphaFoldDB" id="B8KVF4"/>
<keyword evidence="2" id="KW-1185">Reference proteome</keyword>
<dbReference type="EMBL" id="DS999411">
    <property type="protein sequence ID" value="EED35007.1"/>
    <property type="molecule type" value="Genomic_DNA"/>
</dbReference>
<organism evidence="1 2">
    <name type="scientific">Luminiphilus syltensis NOR5-1B</name>
    <dbReference type="NCBI Taxonomy" id="565045"/>
    <lineage>
        <taxon>Bacteria</taxon>
        <taxon>Pseudomonadati</taxon>
        <taxon>Pseudomonadota</taxon>
        <taxon>Gammaproteobacteria</taxon>
        <taxon>Cellvibrionales</taxon>
        <taxon>Halieaceae</taxon>
        <taxon>Luminiphilus</taxon>
    </lineage>
</organism>
<dbReference type="HOGENOM" id="CLU_1114750_0_0_6"/>
<reference evidence="2" key="1">
    <citation type="journal article" date="2013" name="BMC Microbiol.">
        <title>Taxonomy and evolution of bacteriochlorophyll a-containing members of the OM60/NOR5 clade of marine gammaproteobacteria: description of Luminiphilus syltensis gen. nov., sp. nov., reclassification of Haliea rubra as Pseudohaliea rubra gen. nov., comb. nov., and emendation of Chromatocurvus halotolerans.</title>
        <authorList>
            <person name="Spring S."/>
            <person name="Riedel T."/>
            <person name="Sproer C."/>
            <person name="Yan S."/>
            <person name="Harder J."/>
            <person name="Fuchs B.M."/>
        </authorList>
    </citation>
    <scope>NUCLEOTIDE SEQUENCE [LARGE SCALE GENOMIC DNA]</scope>
    <source>
        <strain evidence="2">NOR51-B</strain>
    </source>
</reference>
<dbReference type="eggNOG" id="COG3637">
    <property type="taxonomic scope" value="Bacteria"/>
</dbReference>
<sequence>MGASAADTRIEPEFSAAVGLFLTDQNSKTRISGDVDPGDEIDLEADLGVKNSDTVFRFDGYWRFAENHRVDVSVFDLSRSRSKELEKEFTWQDKLYTIDTQLDTDVDLSIYKVSYTWLFMKRDWGFLGATGGLYIADIGVRVAVRGLEGAAAGGGATAPLPVGGLRGAYYLSDRWTLRGAVEIFALEYEEYTGSLSDARVSIDYRATDRFSLGLGYNAVNFNIGIERGNFDGDFDWGYSGAIVYLKFDL</sequence>
<evidence type="ECO:0008006" key="3">
    <source>
        <dbReference type="Google" id="ProtNLM"/>
    </source>
</evidence>
<protein>
    <recommendedName>
        <fullName evidence="3">Outer membrane protein beta-barrel domain-containing protein</fullName>
    </recommendedName>
</protein>
<evidence type="ECO:0000313" key="2">
    <source>
        <dbReference type="Proteomes" id="UP000004699"/>
    </source>
</evidence>
<proteinExistence type="predicted"/>
<name>B8KVF4_9GAMM</name>
<dbReference type="Proteomes" id="UP000004699">
    <property type="component" value="Unassembled WGS sequence"/>
</dbReference>